<evidence type="ECO:0000313" key="1">
    <source>
        <dbReference type="EMBL" id="VFJ61291.1"/>
    </source>
</evidence>
<sequence>MNVKVQVDLITAATREDKGEMLGAARALTDAPTLSMLPFRKKKSGLQWNLRLQPHTRKMCSIKSGSNFEWE</sequence>
<organism evidence="1">
    <name type="scientific">Candidatus Kentrum sp. DK</name>
    <dbReference type="NCBI Taxonomy" id="2126562"/>
    <lineage>
        <taxon>Bacteria</taxon>
        <taxon>Pseudomonadati</taxon>
        <taxon>Pseudomonadota</taxon>
        <taxon>Gammaproteobacteria</taxon>
        <taxon>Candidatus Kentrum</taxon>
    </lineage>
</organism>
<dbReference type="AlphaFoldDB" id="A0A450T4J9"/>
<reference evidence="1" key="1">
    <citation type="submission" date="2019-02" db="EMBL/GenBank/DDBJ databases">
        <authorList>
            <person name="Gruber-Vodicka R. H."/>
            <person name="Seah K. B. B."/>
        </authorList>
    </citation>
    <scope>NUCLEOTIDE SEQUENCE</scope>
    <source>
        <strain evidence="1">BECK_DK47</strain>
    </source>
</reference>
<gene>
    <name evidence="1" type="ORF">BECKDK2373B_GA0170837_11004</name>
</gene>
<name>A0A450T4J9_9GAMM</name>
<proteinExistence type="predicted"/>
<dbReference type="EMBL" id="CAADEX010000100">
    <property type="protein sequence ID" value="VFJ61291.1"/>
    <property type="molecule type" value="Genomic_DNA"/>
</dbReference>
<protein>
    <submittedName>
        <fullName evidence="1">Uncharacterized protein</fullName>
    </submittedName>
</protein>
<accession>A0A450T4J9</accession>